<dbReference type="PANTHER" id="PTHR46796:SF13">
    <property type="entry name" value="HTH-TYPE TRANSCRIPTIONAL ACTIVATOR RHAS"/>
    <property type="match status" value="1"/>
</dbReference>
<evidence type="ECO:0000256" key="2">
    <source>
        <dbReference type="ARBA" id="ARBA00023015"/>
    </source>
</evidence>
<evidence type="ECO:0000313" key="7">
    <source>
        <dbReference type="EMBL" id="MBB4915039.1"/>
    </source>
</evidence>
<dbReference type="InterPro" id="IPR009057">
    <property type="entry name" value="Homeodomain-like_sf"/>
</dbReference>
<evidence type="ECO:0000256" key="4">
    <source>
        <dbReference type="ARBA" id="ARBA00023159"/>
    </source>
</evidence>
<dbReference type="Pfam" id="PF12833">
    <property type="entry name" value="HTH_18"/>
    <property type="match status" value="1"/>
</dbReference>
<keyword evidence="4" id="KW-0010">Activator</keyword>
<dbReference type="SUPFAM" id="SSF46689">
    <property type="entry name" value="Homeodomain-like"/>
    <property type="match status" value="2"/>
</dbReference>
<name>A0A7W7QK48_9ACTN</name>
<evidence type="ECO:0000256" key="1">
    <source>
        <dbReference type="ARBA" id="ARBA00022490"/>
    </source>
</evidence>
<protein>
    <submittedName>
        <fullName evidence="7">AraC-like DNA-binding protein</fullName>
    </submittedName>
</protein>
<keyword evidence="8" id="KW-1185">Reference proteome</keyword>
<dbReference type="InterPro" id="IPR032783">
    <property type="entry name" value="AraC_lig"/>
</dbReference>
<dbReference type="Pfam" id="PF12852">
    <property type="entry name" value="Cupin_6"/>
    <property type="match status" value="1"/>
</dbReference>
<keyword evidence="3 7" id="KW-0238">DNA-binding</keyword>
<reference evidence="7 8" key="1">
    <citation type="submission" date="2020-08" db="EMBL/GenBank/DDBJ databases">
        <title>Genomic Encyclopedia of Type Strains, Phase III (KMG-III): the genomes of soil and plant-associated and newly described type strains.</title>
        <authorList>
            <person name="Whitman W."/>
        </authorList>
    </citation>
    <scope>NUCLEOTIDE SEQUENCE [LARGE SCALE GENOMIC DNA]</scope>
    <source>
        <strain evidence="7 8">CECT 8840</strain>
    </source>
</reference>
<dbReference type="RefSeq" id="WP_184713759.1">
    <property type="nucleotide sequence ID" value="NZ_JACHJP010000002.1"/>
</dbReference>
<dbReference type="AlphaFoldDB" id="A0A7W7QK48"/>
<feature type="domain" description="HTH araC/xylS-type" evidence="6">
    <location>
        <begin position="206"/>
        <end position="304"/>
    </location>
</feature>
<evidence type="ECO:0000313" key="8">
    <source>
        <dbReference type="Proteomes" id="UP000552644"/>
    </source>
</evidence>
<keyword evidence="2" id="KW-0805">Transcription regulation</keyword>
<dbReference type="PROSITE" id="PS01124">
    <property type="entry name" value="HTH_ARAC_FAMILY_2"/>
    <property type="match status" value="1"/>
</dbReference>
<gene>
    <name evidence="7" type="ORF">FHS44_002124</name>
</gene>
<dbReference type="InterPro" id="IPR018062">
    <property type="entry name" value="HTH_AraC-typ_CS"/>
</dbReference>
<evidence type="ECO:0000256" key="3">
    <source>
        <dbReference type="ARBA" id="ARBA00023125"/>
    </source>
</evidence>
<dbReference type="SMART" id="SM00342">
    <property type="entry name" value="HTH_ARAC"/>
    <property type="match status" value="1"/>
</dbReference>
<organism evidence="7 8">
    <name type="scientific">Streptosporangium saharense</name>
    <dbReference type="NCBI Taxonomy" id="1706840"/>
    <lineage>
        <taxon>Bacteria</taxon>
        <taxon>Bacillati</taxon>
        <taxon>Actinomycetota</taxon>
        <taxon>Actinomycetes</taxon>
        <taxon>Streptosporangiales</taxon>
        <taxon>Streptosporangiaceae</taxon>
        <taxon>Streptosporangium</taxon>
    </lineage>
</organism>
<dbReference type="PANTHER" id="PTHR46796">
    <property type="entry name" value="HTH-TYPE TRANSCRIPTIONAL ACTIVATOR RHAS-RELATED"/>
    <property type="match status" value="1"/>
</dbReference>
<keyword evidence="5" id="KW-0804">Transcription</keyword>
<dbReference type="InterPro" id="IPR037923">
    <property type="entry name" value="HTH-like"/>
</dbReference>
<accession>A0A7W7QK48</accession>
<dbReference type="InterPro" id="IPR050204">
    <property type="entry name" value="AraC_XylS_family_regulators"/>
</dbReference>
<dbReference type="SUPFAM" id="SSF51215">
    <property type="entry name" value="Regulatory protein AraC"/>
    <property type="match status" value="1"/>
</dbReference>
<evidence type="ECO:0000259" key="6">
    <source>
        <dbReference type="PROSITE" id="PS01124"/>
    </source>
</evidence>
<comment type="caution">
    <text evidence="7">The sequence shown here is derived from an EMBL/GenBank/DDBJ whole genome shotgun (WGS) entry which is preliminary data.</text>
</comment>
<proteinExistence type="predicted"/>
<dbReference type="InterPro" id="IPR018060">
    <property type="entry name" value="HTH_AraC"/>
</dbReference>
<dbReference type="Gene3D" id="1.10.10.60">
    <property type="entry name" value="Homeodomain-like"/>
    <property type="match status" value="2"/>
</dbReference>
<dbReference type="GO" id="GO:0003700">
    <property type="term" value="F:DNA-binding transcription factor activity"/>
    <property type="evidence" value="ECO:0007669"/>
    <property type="project" value="InterPro"/>
</dbReference>
<evidence type="ECO:0000256" key="5">
    <source>
        <dbReference type="ARBA" id="ARBA00023163"/>
    </source>
</evidence>
<keyword evidence="1" id="KW-0963">Cytoplasm</keyword>
<dbReference type="Proteomes" id="UP000552644">
    <property type="component" value="Unassembled WGS sequence"/>
</dbReference>
<sequence length="311" mass="33797">MDVLSQVLAAMRTGRPRYRRIECHLPWGQLYPPSPGAGFHVVLQGSCHLMPTAGDAIALGVGDVVLLPHGRGHAMADDPGTPPVEVECPPDDEFQLRRTTGPGRTDGTPPSTVLLSGTYPIDQRQCHPVVNDLPEIIHLPAHLGQHPPLRTAIGQISEEIRHPSIGSDGVLSALLETLLLYILRAWYQDHGTGPGWGPALNDPAISTVLCRIHHNPERQWTVEGLGAEAGLSRAAFARRFTALVGQPPLTYLTWSRMGVAAQMLRNSDAPLGTVAQRVGYTSEFAFSNAFKRTHGAAPGAYRRRNRSLQLR</sequence>
<dbReference type="PROSITE" id="PS00041">
    <property type="entry name" value="HTH_ARAC_FAMILY_1"/>
    <property type="match status" value="1"/>
</dbReference>
<dbReference type="GO" id="GO:0043565">
    <property type="term" value="F:sequence-specific DNA binding"/>
    <property type="evidence" value="ECO:0007669"/>
    <property type="project" value="InterPro"/>
</dbReference>
<dbReference type="EMBL" id="JACHJP010000002">
    <property type="protein sequence ID" value="MBB4915039.1"/>
    <property type="molecule type" value="Genomic_DNA"/>
</dbReference>